<dbReference type="EMBL" id="CM007390">
    <property type="protein sequence ID" value="ONK55691.1"/>
    <property type="molecule type" value="Genomic_DNA"/>
</dbReference>
<accession>A0A5P1DZD9</accession>
<keyword evidence="3" id="KW-1185">Reference proteome</keyword>
<dbReference type="GO" id="GO:0009639">
    <property type="term" value="P:response to red or far red light"/>
    <property type="evidence" value="ECO:0007669"/>
    <property type="project" value="InterPro"/>
</dbReference>
<dbReference type="Pfam" id="PF24994">
    <property type="entry name" value="GIL1_IRKI_C"/>
    <property type="match status" value="1"/>
</dbReference>
<proteinExistence type="predicted"/>
<evidence type="ECO:0000313" key="2">
    <source>
        <dbReference type="EMBL" id="ONK55691.1"/>
    </source>
</evidence>
<dbReference type="OMA" id="MAPCRYA"/>
<name>A0A5P1DZD9_ASPOF</name>
<dbReference type="InterPro" id="IPR056813">
    <property type="entry name" value="GIL1_IRKI_C"/>
</dbReference>
<organism evidence="2 3">
    <name type="scientific">Asparagus officinalis</name>
    <name type="common">Garden asparagus</name>
    <dbReference type="NCBI Taxonomy" id="4686"/>
    <lineage>
        <taxon>Eukaryota</taxon>
        <taxon>Viridiplantae</taxon>
        <taxon>Streptophyta</taxon>
        <taxon>Embryophyta</taxon>
        <taxon>Tracheophyta</taxon>
        <taxon>Spermatophyta</taxon>
        <taxon>Magnoliopsida</taxon>
        <taxon>Liliopsida</taxon>
        <taxon>Asparagales</taxon>
        <taxon>Asparagaceae</taxon>
        <taxon>Asparagoideae</taxon>
        <taxon>Asparagus</taxon>
    </lineage>
</organism>
<dbReference type="PANTHER" id="PTHR31161">
    <property type="entry name" value="PROTEIN GRAVITROPIC IN THE LIGHT 1"/>
    <property type="match status" value="1"/>
</dbReference>
<evidence type="ECO:0000259" key="1">
    <source>
        <dbReference type="Pfam" id="PF24994"/>
    </source>
</evidence>
<dbReference type="Gramene" id="ONK55691">
    <property type="protein sequence ID" value="ONK55691"/>
    <property type="gene ID" value="A4U43_C10F20"/>
</dbReference>
<evidence type="ECO:0000313" key="3">
    <source>
        <dbReference type="Proteomes" id="UP000243459"/>
    </source>
</evidence>
<dbReference type="GO" id="GO:0009959">
    <property type="term" value="P:negative gravitropism"/>
    <property type="evidence" value="ECO:0007669"/>
    <property type="project" value="InterPro"/>
</dbReference>
<gene>
    <name evidence="2" type="ORF">A4U43_C10F20</name>
</gene>
<feature type="domain" description="GIL1/IRKI C-terminal" evidence="1">
    <location>
        <begin position="168"/>
        <end position="219"/>
    </location>
</feature>
<reference evidence="3" key="1">
    <citation type="journal article" date="2017" name="Nat. Commun.">
        <title>The asparagus genome sheds light on the origin and evolution of a young Y chromosome.</title>
        <authorList>
            <person name="Harkess A."/>
            <person name="Zhou J."/>
            <person name="Xu C."/>
            <person name="Bowers J.E."/>
            <person name="Van der Hulst R."/>
            <person name="Ayyampalayam S."/>
            <person name="Mercati F."/>
            <person name="Riccardi P."/>
            <person name="McKain M.R."/>
            <person name="Kakrana A."/>
            <person name="Tang H."/>
            <person name="Ray J."/>
            <person name="Groenendijk J."/>
            <person name="Arikit S."/>
            <person name="Mathioni S.M."/>
            <person name="Nakano M."/>
            <person name="Shan H."/>
            <person name="Telgmann-Rauber A."/>
            <person name="Kanno A."/>
            <person name="Yue Z."/>
            <person name="Chen H."/>
            <person name="Li W."/>
            <person name="Chen Y."/>
            <person name="Xu X."/>
            <person name="Zhang Y."/>
            <person name="Luo S."/>
            <person name="Chen H."/>
            <person name="Gao J."/>
            <person name="Mao Z."/>
            <person name="Pires J.C."/>
            <person name="Luo M."/>
            <person name="Kudrna D."/>
            <person name="Wing R.A."/>
            <person name="Meyers B.C."/>
            <person name="Yi K."/>
            <person name="Kong H."/>
            <person name="Lavrijsen P."/>
            <person name="Sunseri F."/>
            <person name="Falavigna A."/>
            <person name="Ye Y."/>
            <person name="Leebens-Mack J.H."/>
            <person name="Chen G."/>
        </authorList>
    </citation>
    <scope>NUCLEOTIDE SEQUENCE [LARGE SCALE GENOMIC DNA]</scope>
    <source>
        <strain evidence="3">cv. DH0086</strain>
    </source>
</reference>
<sequence>MHRLSKLLIRLTNKSGWDFDSGVDLIYPDVCYAKPGHKRYAILSYICLGMFDGFDSDTFCSEECEIDLNLSDGSDQRRNSLRQFIQNLAVDPLESVRRNPDCGFARFCKSKYVQLISKCTESSIFGNLDSSLGSLEPANPLYQLFVDMASSLWSLHKLAHAYDPEVEIFQVERGTEFSMVFMENIVRSADYRRAIPAKVGFTVVPGFRVGKTTIQCRVYLDGVKEAL</sequence>
<dbReference type="Proteomes" id="UP000243459">
    <property type="component" value="Chromosome 10"/>
</dbReference>
<dbReference type="InterPro" id="IPR040225">
    <property type="entry name" value="GIL1-like"/>
</dbReference>
<dbReference type="AlphaFoldDB" id="A0A5P1DZD9"/>
<protein>
    <recommendedName>
        <fullName evidence="1">GIL1/IRKI C-terminal domain-containing protein</fullName>
    </recommendedName>
</protein>